<gene>
    <name evidence="1" type="ORF">NQ176_g1753</name>
</gene>
<name>A0ACC1NSN2_9HYPO</name>
<proteinExistence type="predicted"/>
<evidence type="ECO:0000313" key="1">
    <source>
        <dbReference type="EMBL" id="KAJ2981871.1"/>
    </source>
</evidence>
<dbReference type="Proteomes" id="UP001143910">
    <property type="component" value="Unassembled WGS sequence"/>
</dbReference>
<accession>A0ACC1NSN2</accession>
<keyword evidence="2" id="KW-1185">Reference proteome</keyword>
<protein>
    <submittedName>
        <fullName evidence="1">Uncharacterized protein</fullName>
    </submittedName>
</protein>
<organism evidence="1 2">
    <name type="scientific">Zarea fungicola</name>
    <dbReference type="NCBI Taxonomy" id="93591"/>
    <lineage>
        <taxon>Eukaryota</taxon>
        <taxon>Fungi</taxon>
        <taxon>Dikarya</taxon>
        <taxon>Ascomycota</taxon>
        <taxon>Pezizomycotina</taxon>
        <taxon>Sordariomycetes</taxon>
        <taxon>Hypocreomycetidae</taxon>
        <taxon>Hypocreales</taxon>
        <taxon>Cordycipitaceae</taxon>
        <taxon>Zarea</taxon>
    </lineage>
</organism>
<sequence length="351" mass="38328">MSQTILVTGANGYVALHVIKRALAEGFQVIGTVRSALAASKVKAIFPNKSTALILTQIHNITEAESFEQAFTLAPITAVINTASPLINDPLDVRADVLDPAIQSGVAILKAVSRFGGSSCKRVIHVSSFTACRDLSLGNAPGKVFTPNDWNPLTYEEAADGGNMTAYMGSKALAERSMWDWMRENKASFDFVSVNPSAIFGPHVGSVDLDNLNVSTRMLWELVVPSPNPTPYNSRHLGSWVDVRDVAAALLQAVKVPEAGGERFLAAQRCHWQLIRDKTRELFPELARRIDAGEPGSWEAARDSTYNVDGSKVQKLLSIQYRTIEECLRDAYSQLLEAEKQEQAATSTHTE</sequence>
<evidence type="ECO:0000313" key="2">
    <source>
        <dbReference type="Proteomes" id="UP001143910"/>
    </source>
</evidence>
<comment type="caution">
    <text evidence="1">The sequence shown here is derived from an EMBL/GenBank/DDBJ whole genome shotgun (WGS) entry which is preliminary data.</text>
</comment>
<dbReference type="EMBL" id="JANJQO010000106">
    <property type="protein sequence ID" value="KAJ2981871.1"/>
    <property type="molecule type" value="Genomic_DNA"/>
</dbReference>
<reference evidence="1" key="1">
    <citation type="submission" date="2022-08" db="EMBL/GenBank/DDBJ databases">
        <title>Genome Sequence of Lecanicillium fungicola.</title>
        <authorList>
            <person name="Buettner E."/>
        </authorList>
    </citation>
    <scope>NUCLEOTIDE SEQUENCE</scope>
    <source>
        <strain evidence="1">Babe33</strain>
    </source>
</reference>